<protein>
    <submittedName>
        <fullName evidence="1">Uncharacterized protein</fullName>
    </submittedName>
</protein>
<evidence type="ECO:0000313" key="1">
    <source>
        <dbReference type="EMBL" id="KAJ8645105.1"/>
    </source>
</evidence>
<proteinExistence type="predicted"/>
<evidence type="ECO:0000313" key="2">
    <source>
        <dbReference type="Proteomes" id="UP001234297"/>
    </source>
</evidence>
<comment type="caution">
    <text evidence="1">The sequence shown here is derived from an EMBL/GenBank/DDBJ whole genome shotgun (WGS) entry which is preliminary data.</text>
</comment>
<name>A0ACC2MHG8_PERAE</name>
<accession>A0ACC2MHG8</accession>
<sequence>MSILPLLQDCPQIVRCFGVDFTVEHNQPLCNLFLEYVSGGTLADIIDNLAERGDRMREEDVRCYTKSVLLGLRHIHQKGLVHCDIKPANILVASLCSCEVKIADFGLAQIAGIRDKRALYGTLLYMSPESVQWGDYDCPCDIWALGCCVLEMTQGSIHGVH</sequence>
<reference evidence="1 2" key="1">
    <citation type="journal article" date="2022" name="Hortic Res">
        <title>A haplotype resolved chromosomal level avocado genome allows analysis of novel avocado genes.</title>
        <authorList>
            <person name="Nath O."/>
            <person name="Fletcher S.J."/>
            <person name="Hayward A."/>
            <person name="Shaw L.M."/>
            <person name="Masouleh A.K."/>
            <person name="Furtado A."/>
            <person name="Henry R.J."/>
            <person name="Mitter N."/>
        </authorList>
    </citation>
    <scope>NUCLEOTIDE SEQUENCE [LARGE SCALE GENOMIC DNA]</scope>
    <source>
        <strain evidence="2">cv. Hass</strain>
    </source>
</reference>
<dbReference type="EMBL" id="CM056810">
    <property type="protein sequence ID" value="KAJ8645105.1"/>
    <property type="molecule type" value="Genomic_DNA"/>
</dbReference>
<keyword evidence="2" id="KW-1185">Reference proteome</keyword>
<dbReference type="Proteomes" id="UP001234297">
    <property type="component" value="Chromosome 2"/>
</dbReference>
<organism evidence="1 2">
    <name type="scientific">Persea americana</name>
    <name type="common">Avocado</name>
    <dbReference type="NCBI Taxonomy" id="3435"/>
    <lineage>
        <taxon>Eukaryota</taxon>
        <taxon>Viridiplantae</taxon>
        <taxon>Streptophyta</taxon>
        <taxon>Embryophyta</taxon>
        <taxon>Tracheophyta</taxon>
        <taxon>Spermatophyta</taxon>
        <taxon>Magnoliopsida</taxon>
        <taxon>Magnoliidae</taxon>
        <taxon>Laurales</taxon>
        <taxon>Lauraceae</taxon>
        <taxon>Persea</taxon>
    </lineage>
</organism>
<gene>
    <name evidence="1" type="ORF">MRB53_006853</name>
</gene>